<name>A0ABS9QRE7_9HYPH</name>
<comment type="caution">
    <text evidence="2">The sequence shown here is derived from an EMBL/GenBank/DDBJ whole genome shotgun (WGS) entry which is preliminary data.</text>
</comment>
<proteinExistence type="predicted"/>
<dbReference type="Proteomes" id="UP001201701">
    <property type="component" value="Unassembled WGS sequence"/>
</dbReference>
<protein>
    <submittedName>
        <fullName evidence="2">PRC-barrel domain-containing protein</fullName>
    </submittedName>
</protein>
<sequence>MDHTNHVRLDAVEINSANLAGATVYGPNDENLGSVSHVHNEGLESEIVVDVGGFLGIGTKPVALRASQLDLMRDEDGEVHVVTTFTEEELKQMPKHHDPAGSAPWPSS</sequence>
<dbReference type="InterPro" id="IPR027275">
    <property type="entry name" value="PRC-brl_dom"/>
</dbReference>
<dbReference type="SUPFAM" id="SSF50346">
    <property type="entry name" value="PRC-barrel domain"/>
    <property type="match status" value="1"/>
</dbReference>
<evidence type="ECO:0000259" key="1">
    <source>
        <dbReference type="Pfam" id="PF05239"/>
    </source>
</evidence>
<dbReference type="EMBL" id="JAKREW010000104">
    <property type="protein sequence ID" value="MCG7509398.1"/>
    <property type="molecule type" value="Genomic_DNA"/>
</dbReference>
<dbReference type="RefSeq" id="WP_239370868.1">
    <property type="nucleotide sequence ID" value="NZ_JAKREW010000104.1"/>
</dbReference>
<dbReference type="Gene3D" id="2.30.30.240">
    <property type="entry name" value="PRC-barrel domain"/>
    <property type="match status" value="1"/>
</dbReference>
<evidence type="ECO:0000313" key="2">
    <source>
        <dbReference type="EMBL" id="MCG7509398.1"/>
    </source>
</evidence>
<organism evidence="2 3">
    <name type="scientific">Mesorhizobium retamae</name>
    <dbReference type="NCBI Taxonomy" id="2912854"/>
    <lineage>
        <taxon>Bacteria</taxon>
        <taxon>Pseudomonadati</taxon>
        <taxon>Pseudomonadota</taxon>
        <taxon>Alphaproteobacteria</taxon>
        <taxon>Hyphomicrobiales</taxon>
        <taxon>Phyllobacteriaceae</taxon>
        <taxon>Mesorhizobium</taxon>
    </lineage>
</organism>
<keyword evidence="3" id="KW-1185">Reference proteome</keyword>
<dbReference type="InterPro" id="IPR011033">
    <property type="entry name" value="PRC_barrel-like_sf"/>
</dbReference>
<accession>A0ABS9QRE7</accession>
<dbReference type="Pfam" id="PF05239">
    <property type="entry name" value="PRC"/>
    <property type="match status" value="1"/>
</dbReference>
<reference evidence="2 3" key="1">
    <citation type="submission" date="2022-02" db="EMBL/GenBank/DDBJ databases">
        <title>Draft genome sequence of Mezorhizobium retamae strain IRAMC:0171 isolated from Retama raetam nodules.</title>
        <authorList>
            <person name="Bengaied R."/>
            <person name="Sbissi I."/>
            <person name="Huber K."/>
            <person name="Ghodbane F."/>
            <person name="Nouioui I."/>
            <person name="Tarhouni M."/>
            <person name="Gtari M."/>
        </authorList>
    </citation>
    <scope>NUCLEOTIDE SEQUENCE [LARGE SCALE GENOMIC DNA]</scope>
    <source>
        <strain evidence="2 3">IRAMC:0171</strain>
    </source>
</reference>
<feature type="domain" description="PRC-barrel" evidence="1">
    <location>
        <begin position="13"/>
        <end position="71"/>
    </location>
</feature>
<evidence type="ECO:0000313" key="3">
    <source>
        <dbReference type="Proteomes" id="UP001201701"/>
    </source>
</evidence>
<gene>
    <name evidence="2" type="ORF">L4923_30670</name>
</gene>